<organism evidence="1">
    <name type="scientific">Myoviridae sp. ctPkm1</name>
    <dbReference type="NCBI Taxonomy" id="2825099"/>
    <lineage>
        <taxon>Viruses</taxon>
        <taxon>Duplodnaviria</taxon>
        <taxon>Heunggongvirae</taxon>
        <taxon>Uroviricota</taxon>
        <taxon>Caudoviricetes</taxon>
    </lineage>
</organism>
<proteinExistence type="predicted"/>
<protein>
    <submittedName>
        <fullName evidence="1">Uncharacterized protein</fullName>
    </submittedName>
</protein>
<reference evidence="1" key="1">
    <citation type="journal article" date="2021" name="Proc. Natl. Acad. Sci. U.S.A.">
        <title>A Catalog of Tens of Thousands of Viruses from Human Metagenomes Reveals Hidden Associations with Chronic Diseases.</title>
        <authorList>
            <person name="Tisza M.J."/>
            <person name="Buck C.B."/>
        </authorList>
    </citation>
    <scope>NUCLEOTIDE SEQUENCE</scope>
    <source>
        <strain evidence="1">CtPkm1</strain>
    </source>
</reference>
<accession>A0A8S5TYB0</accession>
<sequence length="38" mass="4561">MRRPPFVVPRFFRLRTKTDDVLKTSQKRPFGASDVRVR</sequence>
<name>A0A8S5TYB0_9CAUD</name>
<evidence type="ECO:0000313" key="1">
    <source>
        <dbReference type="EMBL" id="DAF87198.1"/>
    </source>
</evidence>
<dbReference type="EMBL" id="BK015960">
    <property type="protein sequence ID" value="DAF87198.1"/>
    <property type="molecule type" value="Genomic_DNA"/>
</dbReference>